<dbReference type="AlphaFoldDB" id="A0A7W9WKC9"/>
<dbReference type="EMBL" id="JACHGV010000010">
    <property type="protein sequence ID" value="MBB6080194.1"/>
    <property type="molecule type" value="Genomic_DNA"/>
</dbReference>
<comment type="caution">
    <text evidence="2">The sequence shown here is derived from an EMBL/GenBank/DDBJ whole genome shotgun (WGS) entry which is preliminary data.</text>
</comment>
<keyword evidence="3" id="KW-1185">Reference proteome</keyword>
<reference evidence="2 3" key="1">
    <citation type="submission" date="2020-08" db="EMBL/GenBank/DDBJ databases">
        <title>Genomic Encyclopedia of Type Strains, Phase IV (KMG-IV): sequencing the most valuable type-strain genomes for metagenomic binning, comparative biology and taxonomic classification.</title>
        <authorList>
            <person name="Goeker M."/>
        </authorList>
    </citation>
    <scope>NUCLEOTIDE SEQUENCE [LARGE SCALE GENOMIC DNA]</scope>
    <source>
        <strain evidence="2 3">DSM 43350</strain>
    </source>
</reference>
<gene>
    <name evidence="2" type="ORF">HNR57_006138</name>
</gene>
<protein>
    <submittedName>
        <fullName evidence="2">Uncharacterized protein</fullName>
    </submittedName>
</protein>
<feature type="region of interest" description="Disordered" evidence="1">
    <location>
        <begin position="1"/>
        <end position="23"/>
    </location>
</feature>
<evidence type="ECO:0000256" key="1">
    <source>
        <dbReference type="SAM" id="MobiDB-lite"/>
    </source>
</evidence>
<sequence>MAPDPPGAPEALESRDAPAPCPEDELPEAFCVYQAGGA</sequence>
<organism evidence="2 3">
    <name type="scientific">Streptomyces paradoxus</name>
    <dbReference type="NCBI Taxonomy" id="66375"/>
    <lineage>
        <taxon>Bacteria</taxon>
        <taxon>Bacillati</taxon>
        <taxon>Actinomycetota</taxon>
        <taxon>Actinomycetes</taxon>
        <taxon>Kitasatosporales</taxon>
        <taxon>Streptomycetaceae</taxon>
        <taxon>Streptomyces</taxon>
    </lineage>
</organism>
<evidence type="ECO:0000313" key="3">
    <source>
        <dbReference type="Proteomes" id="UP000591537"/>
    </source>
</evidence>
<proteinExistence type="predicted"/>
<dbReference type="Proteomes" id="UP000591537">
    <property type="component" value="Unassembled WGS sequence"/>
</dbReference>
<name>A0A7W9WKC9_9ACTN</name>
<evidence type="ECO:0000313" key="2">
    <source>
        <dbReference type="EMBL" id="MBB6080194.1"/>
    </source>
</evidence>
<accession>A0A7W9WKC9</accession>